<evidence type="ECO:0000259" key="5">
    <source>
        <dbReference type="Pfam" id="PF00891"/>
    </source>
</evidence>
<dbReference type="InterPro" id="IPR012967">
    <property type="entry name" value="COMT_dimerisation"/>
</dbReference>
<dbReference type="Pfam" id="PF08100">
    <property type="entry name" value="Dimerisation"/>
    <property type="match status" value="1"/>
</dbReference>
<evidence type="ECO:0000256" key="3">
    <source>
        <dbReference type="ARBA" id="ARBA00022691"/>
    </source>
</evidence>
<keyword evidence="1" id="KW-0489">Methyltransferase</keyword>
<sequence>MDSSVETQTRPIKEDKDEDGTYSYAMQLSRSIVLPVALHTATELGVFEIIAKAGPGAKLSALEIAAKLPTTNPANAAAMLNRILRLLVSHCVLGCSVVGGQRLYSLAPVSKYFVTNQDGVSLCPLVSLVQDKVYIKSWFELKNAILEGGIPFNNVYGMHLYEYLGTDTRFNQVFNHVMFNHTTIVMKRILNYYKGFEQFNQLVDVGGGLGVTLDIITSKYPHIKGINFDLPHVIQQAPSFSGVEHVCGDMFERIPNGDAILMKWILHNWEDEHCLKLLKNCYKAIPETGKVVVLDSVVPIAPEINNSARQISLLDIQMMLHLPGGKERTEEEYKTLAKGAGFKGVNFECVVFDFSIMEFYK</sequence>
<dbReference type="InterPro" id="IPR016461">
    <property type="entry name" value="COMT-like"/>
</dbReference>
<dbReference type="PANTHER" id="PTHR11746">
    <property type="entry name" value="O-METHYLTRANSFERASE"/>
    <property type="match status" value="1"/>
</dbReference>
<proteinExistence type="predicted"/>
<dbReference type="AlphaFoldDB" id="A0AAD5I8M4"/>
<feature type="domain" description="O-methyltransferase dimerisation" evidence="6">
    <location>
        <begin position="26"/>
        <end position="115"/>
    </location>
</feature>
<protein>
    <recommendedName>
        <fullName evidence="9">Caffeic acid O-methyltransferase</fullName>
    </recommendedName>
</protein>
<dbReference type="InterPro" id="IPR036388">
    <property type="entry name" value="WH-like_DNA-bd_sf"/>
</dbReference>
<dbReference type="PROSITE" id="PS51683">
    <property type="entry name" value="SAM_OMT_II"/>
    <property type="match status" value="1"/>
</dbReference>
<evidence type="ECO:0000313" key="8">
    <source>
        <dbReference type="Proteomes" id="UP001064489"/>
    </source>
</evidence>
<dbReference type="GO" id="GO:0008171">
    <property type="term" value="F:O-methyltransferase activity"/>
    <property type="evidence" value="ECO:0007669"/>
    <property type="project" value="InterPro"/>
</dbReference>
<reference evidence="7" key="2">
    <citation type="submission" date="2023-02" db="EMBL/GenBank/DDBJ databases">
        <authorList>
            <person name="Swenson N.G."/>
            <person name="Wegrzyn J.L."/>
            <person name="Mcevoy S.L."/>
        </authorList>
    </citation>
    <scope>NUCLEOTIDE SEQUENCE</scope>
    <source>
        <strain evidence="7">91603</strain>
        <tissue evidence="7">Leaf</tissue>
    </source>
</reference>
<evidence type="ECO:0000313" key="7">
    <source>
        <dbReference type="EMBL" id="KAI9156414.1"/>
    </source>
</evidence>
<evidence type="ECO:0008006" key="9">
    <source>
        <dbReference type="Google" id="ProtNLM"/>
    </source>
</evidence>
<dbReference type="SUPFAM" id="SSF53335">
    <property type="entry name" value="S-adenosyl-L-methionine-dependent methyltransferases"/>
    <property type="match status" value="1"/>
</dbReference>
<dbReference type="GO" id="GO:0046983">
    <property type="term" value="F:protein dimerization activity"/>
    <property type="evidence" value="ECO:0007669"/>
    <property type="project" value="InterPro"/>
</dbReference>
<evidence type="ECO:0000256" key="4">
    <source>
        <dbReference type="PIRSR" id="PIRSR005739-1"/>
    </source>
</evidence>
<dbReference type="PIRSF" id="PIRSF005739">
    <property type="entry name" value="O-mtase"/>
    <property type="match status" value="1"/>
</dbReference>
<evidence type="ECO:0000259" key="6">
    <source>
        <dbReference type="Pfam" id="PF08100"/>
    </source>
</evidence>
<dbReference type="Gene3D" id="3.40.50.150">
    <property type="entry name" value="Vaccinia Virus protein VP39"/>
    <property type="match status" value="1"/>
</dbReference>
<dbReference type="SUPFAM" id="SSF46785">
    <property type="entry name" value="Winged helix' DNA-binding domain"/>
    <property type="match status" value="1"/>
</dbReference>
<keyword evidence="3" id="KW-0949">S-adenosyl-L-methionine</keyword>
<name>A0AAD5I8M4_ACENE</name>
<dbReference type="FunFam" id="3.40.50.150:FF:000061">
    <property type="entry name" value="Caffeic acid O-methyltransferase"/>
    <property type="match status" value="1"/>
</dbReference>
<dbReference type="InterPro" id="IPR001077">
    <property type="entry name" value="COMT_C"/>
</dbReference>
<comment type="caution">
    <text evidence="7">The sequence shown here is derived from an EMBL/GenBank/DDBJ whole genome shotgun (WGS) entry which is preliminary data.</text>
</comment>
<feature type="domain" description="O-methyltransferase C-terminal" evidence="5">
    <location>
        <begin position="138"/>
        <end position="343"/>
    </location>
</feature>
<dbReference type="FunFam" id="1.10.10.10:FF:000357">
    <property type="entry name" value="Caffeic acid 3-O-methyltransferase"/>
    <property type="match status" value="1"/>
</dbReference>
<dbReference type="InterPro" id="IPR029063">
    <property type="entry name" value="SAM-dependent_MTases_sf"/>
</dbReference>
<dbReference type="Pfam" id="PF00891">
    <property type="entry name" value="Methyltransf_2"/>
    <property type="match status" value="1"/>
</dbReference>
<evidence type="ECO:0000256" key="2">
    <source>
        <dbReference type="ARBA" id="ARBA00022679"/>
    </source>
</evidence>
<keyword evidence="8" id="KW-1185">Reference proteome</keyword>
<evidence type="ECO:0000256" key="1">
    <source>
        <dbReference type="ARBA" id="ARBA00022603"/>
    </source>
</evidence>
<accession>A0AAD5I8M4</accession>
<reference evidence="7" key="1">
    <citation type="journal article" date="2022" name="Plant J.">
        <title>Strategies of tolerance reflected in two North American maple genomes.</title>
        <authorList>
            <person name="McEvoy S.L."/>
            <person name="Sezen U.U."/>
            <person name="Trouern-Trend A."/>
            <person name="McMahon S.M."/>
            <person name="Schaberg P.G."/>
            <person name="Yang J."/>
            <person name="Wegrzyn J.L."/>
            <person name="Swenson N.G."/>
        </authorList>
    </citation>
    <scope>NUCLEOTIDE SEQUENCE</scope>
    <source>
        <tissue evidence="7">Leaf</tissue>
    </source>
</reference>
<feature type="active site" description="Proton acceptor" evidence="4">
    <location>
        <position position="267"/>
    </location>
</feature>
<dbReference type="EMBL" id="JAJSOW010000107">
    <property type="protein sequence ID" value="KAI9156414.1"/>
    <property type="molecule type" value="Genomic_DNA"/>
</dbReference>
<dbReference type="Gene3D" id="1.10.10.10">
    <property type="entry name" value="Winged helix-like DNA-binding domain superfamily/Winged helix DNA-binding domain"/>
    <property type="match status" value="1"/>
</dbReference>
<organism evidence="7 8">
    <name type="scientific">Acer negundo</name>
    <name type="common">Box elder</name>
    <dbReference type="NCBI Taxonomy" id="4023"/>
    <lineage>
        <taxon>Eukaryota</taxon>
        <taxon>Viridiplantae</taxon>
        <taxon>Streptophyta</taxon>
        <taxon>Embryophyta</taxon>
        <taxon>Tracheophyta</taxon>
        <taxon>Spermatophyta</taxon>
        <taxon>Magnoliopsida</taxon>
        <taxon>eudicotyledons</taxon>
        <taxon>Gunneridae</taxon>
        <taxon>Pentapetalae</taxon>
        <taxon>rosids</taxon>
        <taxon>malvids</taxon>
        <taxon>Sapindales</taxon>
        <taxon>Sapindaceae</taxon>
        <taxon>Hippocastanoideae</taxon>
        <taxon>Acereae</taxon>
        <taxon>Acer</taxon>
    </lineage>
</organism>
<gene>
    <name evidence="7" type="ORF">LWI28_005960</name>
</gene>
<dbReference type="Proteomes" id="UP001064489">
    <property type="component" value="Chromosome 12"/>
</dbReference>
<dbReference type="InterPro" id="IPR036390">
    <property type="entry name" value="WH_DNA-bd_sf"/>
</dbReference>
<keyword evidence="2" id="KW-0808">Transferase</keyword>
<dbReference type="GO" id="GO:0032259">
    <property type="term" value="P:methylation"/>
    <property type="evidence" value="ECO:0007669"/>
    <property type="project" value="UniProtKB-KW"/>
</dbReference>